<accession>A0AAU9X2F0</accession>
<proteinExistence type="predicted"/>
<dbReference type="AlphaFoldDB" id="A0AAU9X2F0"/>
<sequence length="150" mass="17245">MHSTENKDCQITSSMSRSEELEYMFSGNGYQPPTEDCFNTEKKVCFHTGLPSTEIRLTVFDHISTSITQRSQTLSKFQEFIMVLIKLRLNIPSPSISTNSIQDIFLMVDCNRFLFVVTHLLARQKSAMETNANVFPVSIWQKSDCDHRLL</sequence>
<comment type="caution">
    <text evidence="1">The sequence shown here is derived from an EMBL/GenBank/DDBJ whole genome shotgun (WGS) entry which is preliminary data.</text>
</comment>
<reference evidence="1 2" key="1">
    <citation type="submission" date="2022-05" db="EMBL/GenBank/DDBJ databases">
        <authorList>
            <consortium name="Genoscope - CEA"/>
            <person name="William W."/>
        </authorList>
    </citation>
    <scope>NUCLEOTIDE SEQUENCE [LARGE SCALE GENOMIC DNA]</scope>
</reference>
<evidence type="ECO:0000313" key="2">
    <source>
        <dbReference type="Proteomes" id="UP001159428"/>
    </source>
</evidence>
<keyword evidence="2" id="KW-1185">Reference proteome</keyword>
<dbReference type="Proteomes" id="UP001159428">
    <property type="component" value="Unassembled WGS sequence"/>
</dbReference>
<name>A0AAU9X2F0_9CNID</name>
<evidence type="ECO:0000313" key="1">
    <source>
        <dbReference type="EMBL" id="CAH3133135.1"/>
    </source>
</evidence>
<organism evidence="1 2">
    <name type="scientific">Pocillopora meandrina</name>
    <dbReference type="NCBI Taxonomy" id="46732"/>
    <lineage>
        <taxon>Eukaryota</taxon>
        <taxon>Metazoa</taxon>
        <taxon>Cnidaria</taxon>
        <taxon>Anthozoa</taxon>
        <taxon>Hexacorallia</taxon>
        <taxon>Scleractinia</taxon>
        <taxon>Astrocoeniina</taxon>
        <taxon>Pocilloporidae</taxon>
        <taxon>Pocillopora</taxon>
    </lineage>
</organism>
<protein>
    <submittedName>
        <fullName evidence="1">Uncharacterized protein</fullName>
    </submittedName>
</protein>
<dbReference type="EMBL" id="CALNXJ010000027">
    <property type="protein sequence ID" value="CAH3133135.1"/>
    <property type="molecule type" value="Genomic_DNA"/>
</dbReference>
<gene>
    <name evidence="1" type="ORF">PMEA_00015394</name>
</gene>